<evidence type="ECO:0000259" key="3">
    <source>
        <dbReference type="PROSITE" id="PS51272"/>
    </source>
</evidence>
<keyword evidence="5" id="KW-1185">Reference proteome</keyword>
<gene>
    <name evidence="4" type="ORF">ACFFNY_28405</name>
</gene>
<dbReference type="InterPro" id="IPR051465">
    <property type="entry name" value="Cell_Envelope_Struct_Comp"/>
</dbReference>
<name>A0ABV5W4T9_9BACL</name>
<dbReference type="InterPro" id="IPR001119">
    <property type="entry name" value="SLH_dom"/>
</dbReference>
<dbReference type="RefSeq" id="WP_344908581.1">
    <property type="nucleotide sequence ID" value="NZ_BAAAYO010000006.1"/>
</dbReference>
<feature type="signal peptide" evidence="2">
    <location>
        <begin position="1"/>
        <end position="29"/>
    </location>
</feature>
<feature type="compositionally biased region" description="Low complexity" evidence="1">
    <location>
        <begin position="473"/>
        <end position="483"/>
    </location>
</feature>
<dbReference type="Pfam" id="PF00395">
    <property type="entry name" value="SLH"/>
    <property type="match status" value="3"/>
</dbReference>
<evidence type="ECO:0000313" key="4">
    <source>
        <dbReference type="EMBL" id="MFB9755518.1"/>
    </source>
</evidence>
<dbReference type="EMBL" id="JBHMAG010000018">
    <property type="protein sequence ID" value="MFB9755518.1"/>
    <property type="molecule type" value="Genomic_DNA"/>
</dbReference>
<keyword evidence="2" id="KW-0732">Signal</keyword>
<sequence>MHVFRKMKRYAIALLIVCMTTSGWSAAFALEKPADIQGHWAERSMQAWLQQGYIQGYEDGSLRPNEAIKRGELLALINRLYDWKDAAAISYADLPDSHWAYADVAKAVKAGYVQGYEDNSIRVEANVTRQELAVIVARLLKLGSEESDRGATQFRDSATIADWSRKAVGTLAEHGIADGYEDGTFKPAGLVTRAEAIVMLERSNNANVYNKAGTYGPQSGSAAIKGNVFVTAPGVTLRNMKIDGNLTLGEGIGEGDVTLDNVSVTGKTFIRGGGVHSVYLRGVVLGQVIVDKKDGPVRIAASGTTVIAEVLVRSAVILEAEDATGDGIAKVTLAEELAKETQITLTGTFAAVHVLASGIMLEIPKGSVESLTVDRKGSGTKLVFGKEATIARLILHAAVSVFGQGTVQVAIINSAGIQFAITPGKLELGTDVDGNVTVKIGDKEISVSGGGGSFGGGSGPAGGSGGGDGSNPGGEPESGGNPAVPVASIPLEGSVVESVYTAGQRIATVGDVVYGVSDQPGTLYLVPGATSRYLSMLDIVVTEHKGLSKSVRANEKAVFSTAALPPGDYVLIGVTADYEMSEYRSDQELHLNAPLSASLAQESLYVYSNNGIVDIGFNKPISNSFATMAELRSSVSYATYAGTVTMVTYATNDRVELREHMLRIAFAAPPSGKVTVRVPAGVLKDYAGAPLSRAETVQIDFGPTLAVEQNAVKSGQALSVVTDRAAEVYLIKRGLSATKADLERGIQNGSVRKVQTEANVPASLATTGLPPGSYTVIAWGGKSSYIQIQ</sequence>
<dbReference type="Proteomes" id="UP001589619">
    <property type="component" value="Unassembled WGS sequence"/>
</dbReference>
<feature type="domain" description="SLH" evidence="3">
    <location>
        <begin position="28"/>
        <end position="86"/>
    </location>
</feature>
<comment type="caution">
    <text evidence="4">The sequence shown here is derived from an EMBL/GenBank/DDBJ whole genome shotgun (WGS) entry which is preliminary data.</text>
</comment>
<feature type="compositionally biased region" description="Gly residues" evidence="1">
    <location>
        <begin position="449"/>
        <end position="472"/>
    </location>
</feature>
<protein>
    <submittedName>
        <fullName evidence="4">S-layer homology domain-containing protein</fullName>
    </submittedName>
</protein>
<feature type="chain" id="PRO_5045257975" evidence="2">
    <location>
        <begin position="30"/>
        <end position="789"/>
    </location>
</feature>
<evidence type="ECO:0000256" key="1">
    <source>
        <dbReference type="SAM" id="MobiDB-lite"/>
    </source>
</evidence>
<evidence type="ECO:0000256" key="2">
    <source>
        <dbReference type="SAM" id="SignalP"/>
    </source>
</evidence>
<feature type="domain" description="SLH" evidence="3">
    <location>
        <begin position="151"/>
        <end position="214"/>
    </location>
</feature>
<organism evidence="4 5">
    <name type="scientific">Paenibacillus hodogayensis</name>
    <dbReference type="NCBI Taxonomy" id="279208"/>
    <lineage>
        <taxon>Bacteria</taxon>
        <taxon>Bacillati</taxon>
        <taxon>Bacillota</taxon>
        <taxon>Bacilli</taxon>
        <taxon>Bacillales</taxon>
        <taxon>Paenibacillaceae</taxon>
        <taxon>Paenibacillus</taxon>
    </lineage>
</organism>
<proteinExistence type="predicted"/>
<accession>A0ABV5W4T9</accession>
<evidence type="ECO:0000313" key="5">
    <source>
        <dbReference type="Proteomes" id="UP001589619"/>
    </source>
</evidence>
<dbReference type="PROSITE" id="PS51272">
    <property type="entry name" value="SLH"/>
    <property type="match status" value="3"/>
</dbReference>
<feature type="region of interest" description="Disordered" evidence="1">
    <location>
        <begin position="449"/>
        <end position="484"/>
    </location>
</feature>
<dbReference type="PANTHER" id="PTHR43308:SF5">
    <property type="entry name" value="S-LAYER PROTEIN _ PEPTIDOGLYCAN ENDO-BETA-N-ACETYLGLUCOSAMINIDASE"/>
    <property type="match status" value="1"/>
</dbReference>
<reference evidence="4 5" key="1">
    <citation type="submission" date="2024-09" db="EMBL/GenBank/DDBJ databases">
        <authorList>
            <person name="Sun Q."/>
            <person name="Mori K."/>
        </authorList>
    </citation>
    <scope>NUCLEOTIDE SEQUENCE [LARGE SCALE GENOMIC DNA]</scope>
    <source>
        <strain evidence="4 5">JCM 12520</strain>
    </source>
</reference>
<dbReference type="PANTHER" id="PTHR43308">
    <property type="entry name" value="OUTER MEMBRANE PROTEIN ALPHA-RELATED"/>
    <property type="match status" value="1"/>
</dbReference>
<feature type="domain" description="SLH" evidence="3">
    <location>
        <begin position="87"/>
        <end position="150"/>
    </location>
</feature>